<dbReference type="InterPro" id="IPR011991">
    <property type="entry name" value="ArsR-like_HTH"/>
</dbReference>
<evidence type="ECO:0000313" key="6">
    <source>
        <dbReference type="Proteomes" id="UP000283128"/>
    </source>
</evidence>
<accession>A0A3S2WIA8</accession>
<dbReference type="InterPro" id="IPR050707">
    <property type="entry name" value="HTH_MetabolicPath_Reg"/>
</dbReference>
<evidence type="ECO:0000313" key="5">
    <source>
        <dbReference type="EMBL" id="RVU22977.1"/>
    </source>
</evidence>
<name>A0A3S2WIA8_9ACTN</name>
<dbReference type="InterPro" id="IPR005471">
    <property type="entry name" value="Tscrpt_reg_IclR_N"/>
</dbReference>
<dbReference type="OrthoDB" id="4319317at2"/>
<proteinExistence type="predicted"/>
<dbReference type="PROSITE" id="PS51077">
    <property type="entry name" value="HTH_ICLR"/>
    <property type="match status" value="1"/>
</dbReference>
<sequence length="205" mass="21933">MAILDAVERKPMGASELARHLGLSVPTAHRLVGAMVQHGLLRRDSEGRHRPGTRFDTSALTGAARPVLEQLCRETSETAQLWMRRGDDRICLLTVDSQEELRATVPVWTRLPLARGGSAALALQAGETVDAGGQPWMPGRWYESLAHRIPGLGSVSAPVFHHGALVAAVCLAAPLARVGDDGPGAIYGDKVVEAATRIERVLDAE</sequence>
<dbReference type="Proteomes" id="UP000283128">
    <property type="component" value="Unassembled WGS sequence"/>
</dbReference>
<feature type="domain" description="HTH iclR-type" evidence="4">
    <location>
        <begin position="1"/>
        <end position="53"/>
    </location>
</feature>
<comment type="caution">
    <text evidence="5">The sequence shown here is derived from an EMBL/GenBank/DDBJ whole genome shotgun (WGS) entry which is preliminary data.</text>
</comment>
<dbReference type="InterPro" id="IPR036390">
    <property type="entry name" value="WH_DNA-bd_sf"/>
</dbReference>
<keyword evidence="2" id="KW-0238">DNA-binding</keyword>
<dbReference type="PANTHER" id="PTHR30136">
    <property type="entry name" value="HELIX-TURN-HELIX TRANSCRIPTIONAL REGULATOR, ICLR FAMILY"/>
    <property type="match status" value="1"/>
</dbReference>
<dbReference type="AlphaFoldDB" id="A0A3S2WIA8"/>
<evidence type="ECO:0000256" key="2">
    <source>
        <dbReference type="ARBA" id="ARBA00023125"/>
    </source>
</evidence>
<keyword evidence="6" id="KW-1185">Reference proteome</keyword>
<dbReference type="GO" id="GO:0003677">
    <property type="term" value="F:DNA binding"/>
    <property type="evidence" value="ECO:0007669"/>
    <property type="project" value="UniProtKB-KW"/>
</dbReference>
<dbReference type="EMBL" id="RZYA01000009">
    <property type="protein sequence ID" value="RVU22977.1"/>
    <property type="molecule type" value="Genomic_DNA"/>
</dbReference>
<dbReference type="CDD" id="cd00090">
    <property type="entry name" value="HTH_ARSR"/>
    <property type="match status" value="1"/>
</dbReference>
<dbReference type="InterPro" id="IPR014757">
    <property type="entry name" value="Tscrpt_reg_IclR_C"/>
</dbReference>
<evidence type="ECO:0000259" key="4">
    <source>
        <dbReference type="PROSITE" id="PS51077"/>
    </source>
</evidence>
<dbReference type="SUPFAM" id="SSF55781">
    <property type="entry name" value="GAF domain-like"/>
    <property type="match status" value="1"/>
</dbReference>
<dbReference type="Gene3D" id="1.10.10.10">
    <property type="entry name" value="Winged helix-like DNA-binding domain superfamily/Winged helix DNA-binding domain"/>
    <property type="match status" value="1"/>
</dbReference>
<dbReference type="Gene3D" id="3.30.450.40">
    <property type="match status" value="2"/>
</dbReference>
<dbReference type="InterPro" id="IPR029016">
    <property type="entry name" value="GAF-like_dom_sf"/>
</dbReference>
<gene>
    <name evidence="5" type="ORF">EOT10_20460</name>
</gene>
<dbReference type="SUPFAM" id="SSF46785">
    <property type="entry name" value="Winged helix' DNA-binding domain"/>
    <property type="match status" value="1"/>
</dbReference>
<dbReference type="SMART" id="SM00346">
    <property type="entry name" value="HTH_ICLR"/>
    <property type="match status" value="1"/>
</dbReference>
<reference evidence="5 6" key="1">
    <citation type="submission" date="2019-01" db="EMBL/GenBank/DDBJ databases">
        <title>Genome sequences of Streptomyces and Rhizobium isolates collected from root and soil.</title>
        <authorList>
            <person name="Chhettri S."/>
            <person name="Sevigny J.L."/>
            <person name="Sen A."/>
            <person name="Ennis N."/>
            <person name="Tisa L."/>
        </authorList>
    </citation>
    <scope>NUCLEOTIDE SEQUENCE [LARGE SCALE GENOMIC DNA]</scope>
    <source>
        <strain evidence="5 6">San01</strain>
    </source>
</reference>
<keyword evidence="3" id="KW-0804">Transcription</keyword>
<evidence type="ECO:0000256" key="1">
    <source>
        <dbReference type="ARBA" id="ARBA00023015"/>
    </source>
</evidence>
<dbReference type="PANTHER" id="PTHR30136:SF39">
    <property type="entry name" value="TRANSCRIPTIONAL REGULATORY PROTEIN"/>
    <property type="match status" value="1"/>
</dbReference>
<protein>
    <submittedName>
        <fullName evidence="5">MarR family transcriptional regulator</fullName>
    </submittedName>
</protein>
<evidence type="ECO:0000256" key="3">
    <source>
        <dbReference type="ARBA" id="ARBA00023163"/>
    </source>
</evidence>
<keyword evidence="1" id="KW-0805">Transcription regulation</keyword>
<dbReference type="GO" id="GO:0045892">
    <property type="term" value="P:negative regulation of DNA-templated transcription"/>
    <property type="evidence" value="ECO:0007669"/>
    <property type="project" value="TreeGrafter"/>
</dbReference>
<dbReference type="Pfam" id="PF01614">
    <property type="entry name" value="IclR_C"/>
    <property type="match status" value="1"/>
</dbReference>
<dbReference type="InterPro" id="IPR036388">
    <property type="entry name" value="WH-like_DNA-bd_sf"/>
</dbReference>
<organism evidence="5 6">
    <name type="scientific">Streptomyces antnestii</name>
    <dbReference type="NCBI Taxonomy" id="2494256"/>
    <lineage>
        <taxon>Bacteria</taxon>
        <taxon>Bacillati</taxon>
        <taxon>Actinomycetota</taxon>
        <taxon>Actinomycetes</taxon>
        <taxon>Kitasatosporales</taxon>
        <taxon>Streptomycetaceae</taxon>
        <taxon>Streptomyces</taxon>
    </lineage>
</organism>
<dbReference type="Pfam" id="PF09339">
    <property type="entry name" value="HTH_IclR"/>
    <property type="match status" value="1"/>
</dbReference>
<dbReference type="GO" id="GO:0003700">
    <property type="term" value="F:DNA-binding transcription factor activity"/>
    <property type="evidence" value="ECO:0007669"/>
    <property type="project" value="TreeGrafter"/>
</dbReference>